<dbReference type="EMBL" id="JBGEDP010000002">
    <property type="protein sequence ID" value="MEY8018875.1"/>
    <property type="molecule type" value="Genomic_DNA"/>
</dbReference>
<evidence type="ECO:0000313" key="2">
    <source>
        <dbReference type="Proteomes" id="UP001564760"/>
    </source>
</evidence>
<dbReference type="SUPFAM" id="SSF88659">
    <property type="entry name" value="Sigma3 and sigma4 domains of RNA polymerase sigma factors"/>
    <property type="match status" value="1"/>
</dbReference>
<dbReference type="RefSeq" id="WP_369633143.1">
    <property type="nucleotide sequence ID" value="NZ_JBGEDP010000002.1"/>
</dbReference>
<dbReference type="Gene3D" id="1.10.10.10">
    <property type="entry name" value="Winged helix-like DNA-binding domain superfamily/Winged helix DNA-binding domain"/>
    <property type="match status" value="1"/>
</dbReference>
<gene>
    <name evidence="1" type="ORF">AB8998_29805</name>
</gene>
<keyword evidence="2" id="KW-1185">Reference proteome</keyword>
<accession>A0ABV4C8L2</accession>
<protein>
    <submittedName>
        <fullName evidence="1">RNA polymerase subunit sigma-70</fullName>
    </submittedName>
</protein>
<evidence type="ECO:0000313" key="1">
    <source>
        <dbReference type="EMBL" id="MEY8018875.1"/>
    </source>
</evidence>
<name>A0ABV4C8L2_9MYCO</name>
<dbReference type="InterPro" id="IPR013324">
    <property type="entry name" value="RNA_pol_sigma_r3/r4-like"/>
</dbReference>
<sequence length="132" mass="14326">MSGDASAVADPVGGIGAQVDADLERAVDSIGAGRLLFSIADALAKAMKHPDSAARAYGILLARLEGQSLDQIARREGISRERIRQVVRDIRRIVVARPGLFVGFDALEQAVRNEIRDDAERFQSWLERRGSG</sequence>
<organism evidence="1 2">
    <name type="scientific">Mycobacterium servetii</name>
    <dbReference type="NCBI Taxonomy" id="3237418"/>
    <lineage>
        <taxon>Bacteria</taxon>
        <taxon>Bacillati</taxon>
        <taxon>Actinomycetota</taxon>
        <taxon>Actinomycetes</taxon>
        <taxon>Mycobacteriales</taxon>
        <taxon>Mycobacteriaceae</taxon>
        <taxon>Mycobacterium</taxon>
    </lineage>
</organism>
<proteinExistence type="predicted"/>
<comment type="caution">
    <text evidence="1">The sequence shown here is derived from an EMBL/GenBank/DDBJ whole genome shotgun (WGS) entry which is preliminary data.</text>
</comment>
<dbReference type="Proteomes" id="UP001564760">
    <property type="component" value="Unassembled WGS sequence"/>
</dbReference>
<dbReference type="InterPro" id="IPR036388">
    <property type="entry name" value="WH-like_DNA-bd_sf"/>
</dbReference>
<reference evidence="1 2" key="1">
    <citation type="submission" date="2024-08" db="EMBL/GenBank/DDBJ databases">
        <title>Mycobacterium servetensis sp. nov., a novel rapid-growing mycobacterial species recovered from a human patient in Zaragoza, Spain.</title>
        <authorList>
            <person name="Tristancho-Baro A.I."/>
            <person name="Buenestado-Serrano S."/>
            <person name="Garcia De Viedma D."/>
            <person name="Milagro-Beamonte A."/>
            <person name="Burillo N."/>
            <person name="Sanz S."/>
            <person name="Lopez-Calleja A.I."/>
            <person name="Penas-Utrilla D."/>
            <person name="Guardingo M."/>
            <person name="Garcia M.J."/>
            <person name="Vinuelas-Bayon J."/>
        </authorList>
    </citation>
    <scope>NUCLEOTIDE SEQUENCE [LARGE SCALE GENOMIC DNA]</scope>
    <source>
        <strain evidence="2">HUMS_12744610</strain>
    </source>
</reference>